<dbReference type="InterPro" id="IPR007235">
    <property type="entry name" value="Glyco_trans_28_C"/>
</dbReference>
<dbReference type="InterPro" id="IPR050519">
    <property type="entry name" value="Glycosyltransf_28_UgtP"/>
</dbReference>
<dbReference type="STRING" id="84698.SAMN04488528_102040"/>
<dbReference type="GO" id="GO:0009247">
    <property type="term" value="P:glycolipid biosynthetic process"/>
    <property type="evidence" value="ECO:0007669"/>
    <property type="project" value="InterPro"/>
</dbReference>
<proteinExistence type="inferred from homology"/>
<dbReference type="InterPro" id="IPR009695">
    <property type="entry name" value="Diacylglyc_glucosyltr_N"/>
</dbReference>
<comment type="subcellular location">
    <subcellularLocation>
        <location evidence="1">Membrane</location>
    </subcellularLocation>
</comment>
<dbReference type="SUPFAM" id="SSF53756">
    <property type="entry name" value="UDP-Glycosyltransferase/glycogen phosphorylase"/>
    <property type="match status" value="1"/>
</dbReference>
<keyword evidence="3" id="KW-0328">Glycosyltransferase</keyword>
<reference evidence="7 8" key="1">
    <citation type="submission" date="2016-10" db="EMBL/GenBank/DDBJ databases">
        <authorList>
            <person name="de Groot N.N."/>
        </authorList>
    </citation>
    <scope>NUCLEOTIDE SEQUENCE [LARGE SCALE GENOMIC DNA]</scope>
    <source>
        <strain evidence="7 8">DSM 12271</strain>
    </source>
</reference>
<dbReference type="GO" id="GO:0016758">
    <property type="term" value="F:hexosyltransferase activity"/>
    <property type="evidence" value="ECO:0007669"/>
    <property type="project" value="InterPro"/>
</dbReference>
<dbReference type="RefSeq" id="WP_090041880.1">
    <property type="nucleotide sequence ID" value="NZ_FOKI01000020.1"/>
</dbReference>
<dbReference type="Pfam" id="PF04101">
    <property type="entry name" value="Glyco_tran_28_C"/>
    <property type="match status" value="1"/>
</dbReference>
<evidence type="ECO:0000313" key="7">
    <source>
        <dbReference type="EMBL" id="SFB24182.1"/>
    </source>
</evidence>
<dbReference type="Pfam" id="PF06925">
    <property type="entry name" value="MGDG_synth"/>
    <property type="match status" value="1"/>
</dbReference>
<evidence type="ECO:0000256" key="3">
    <source>
        <dbReference type="ARBA" id="ARBA00022676"/>
    </source>
</evidence>
<evidence type="ECO:0000259" key="6">
    <source>
        <dbReference type="Pfam" id="PF06925"/>
    </source>
</evidence>
<evidence type="ECO:0000259" key="5">
    <source>
        <dbReference type="Pfam" id="PF04101"/>
    </source>
</evidence>
<keyword evidence="8" id="KW-1185">Reference proteome</keyword>
<dbReference type="Proteomes" id="UP000198619">
    <property type="component" value="Unassembled WGS sequence"/>
</dbReference>
<feature type="domain" description="Glycosyl transferase family 28 C-terminal" evidence="5">
    <location>
        <begin position="204"/>
        <end position="359"/>
    </location>
</feature>
<evidence type="ECO:0000256" key="4">
    <source>
        <dbReference type="ARBA" id="ARBA00022679"/>
    </source>
</evidence>
<dbReference type="PANTHER" id="PTHR43025:SF3">
    <property type="entry name" value="MONOGALACTOSYLDIACYLGLYCEROL SYNTHASE 1, CHLOROPLASTIC"/>
    <property type="match status" value="1"/>
</dbReference>
<protein>
    <submittedName>
        <fullName evidence="7">Processive 1,2-diacylglycerol beta-glucosyltransferase</fullName>
    </submittedName>
</protein>
<evidence type="ECO:0000256" key="2">
    <source>
        <dbReference type="ARBA" id="ARBA00006962"/>
    </source>
</evidence>
<accession>A0A1I0ZFM5</accession>
<comment type="similarity">
    <text evidence="2">Belongs to the glycosyltransferase 28 family.</text>
</comment>
<dbReference type="PANTHER" id="PTHR43025">
    <property type="entry name" value="MONOGALACTOSYLDIACYLGLYCEROL SYNTHASE"/>
    <property type="match status" value="1"/>
</dbReference>
<dbReference type="EMBL" id="FOKI01000020">
    <property type="protein sequence ID" value="SFB24182.1"/>
    <property type="molecule type" value="Genomic_DNA"/>
</dbReference>
<dbReference type="GO" id="GO:0016020">
    <property type="term" value="C:membrane"/>
    <property type="evidence" value="ECO:0007669"/>
    <property type="project" value="UniProtKB-SubCell"/>
</dbReference>
<evidence type="ECO:0000313" key="8">
    <source>
        <dbReference type="Proteomes" id="UP000198619"/>
    </source>
</evidence>
<evidence type="ECO:0000256" key="1">
    <source>
        <dbReference type="ARBA" id="ARBA00004370"/>
    </source>
</evidence>
<dbReference type="AlphaFoldDB" id="A0A1I0ZFM5"/>
<name>A0A1I0ZFM5_9CLOT</name>
<dbReference type="Gene3D" id="3.40.50.2000">
    <property type="entry name" value="Glycogen Phosphorylase B"/>
    <property type="match status" value="1"/>
</dbReference>
<feature type="domain" description="Diacylglycerol glucosyltransferase N-terminal" evidence="6">
    <location>
        <begin position="14"/>
        <end position="179"/>
    </location>
</feature>
<sequence>MKILMLSVSAGGGHMNAAIALKTYICKNYNHFEVEIIDTIKYINPILDKLIIGSYLKSLKLSPNIFGMIYNYSETDQNISTITNKVNELLSYKIHPLIESFNPDIIISTHPFSTEMLSILKGKDLIDMPCVTIMTDYSSHNLWLHPNVNAYIVSNDTMIKEMLEKNVCEDVIFPYGIPVSPDFTTPHNKSTTLSSLDLNCDKDTLLLMGGSLGMGNILDVYNELISIPIDFQIIILAGKNDKLLSSLNELTCNSSKETRIIGFTKEVNKYMQACDLLITKPGGLTITEALVSGLPMAIFSPIPGQEEKNAEFLLKHNVAIDLYDGFNCKDKIYRLLNNKKVLNEMKFNAIKLSKPDSCKNILPLLESLHKNKNEI</sequence>
<keyword evidence="4 7" id="KW-0808">Transferase</keyword>
<dbReference type="OrthoDB" id="9815663at2"/>
<gene>
    <name evidence="7" type="ORF">SAMN04488528_102040</name>
</gene>
<organism evidence="7 8">
    <name type="scientific">Clostridium frigidicarnis</name>
    <dbReference type="NCBI Taxonomy" id="84698"/>
    <lineage>
        <taxon>Bacteria</taxon>
        <taxon>Bacillati</taxon>
        <taxon>Bacillota</taxon>
        <taxon>Clostridia</taxon>
        <taxon>Eubacteriales</taxon>
        <taxon>Clostridiaceae</taxon>
        <taxon>Clostridium</taxon>
    </lineage>
</organism>